<dbReference type="GO" id="GO:0005886">
    <property type="term" value="C:plasma membrane"/>
    <property type="evidence" value="ECO:0007669"/>
    <property type="project" value="UniProtKB-SubCell"/>
</dbReference>
<keyword evidence="7 11" id="KW-0472">Membrane</keyword>
<dbReference type="NCBIfam" id="TIGR00206">
    <property type="entry name" value="fliF"/>
    <property type="match status" value="1"/>
</dbReference>
<dbReference type="OrthoDB" id="5287873at2"/>
<evidence type="ECO:0000256" key="1">
    <source>
        <dbReference type="ARBA" id="ARBA00004117"/>
    </source>
</evidence>
<comment type="subcellular location">
    <subcellularLocation>
        <location evidence="1 9">Bacterial flagellum basal body</location>
    </subcellularLocation>
    <subcellularLocation>
        <location evidence="2">Cell membrane</location>
        <topology evidence="2">Multi-pass membrane protein</topology>
    </subcellularLocation>
</comment>
<evidence type="ECO:0000256" key="6">
    <source>
        <dbReference type="ARBA" id="ARBA00022989"/>
    </source>
</evidence>
<proteinExistence type="inferred from homology"/>
<evidence type="ECO:0000256" key="9">
    <source>
        <dbReference type="PIRNR" id="PIRNR004862"/>
    </source>
</evidence>
<name>A0A1Z3N4V0_BDEBC</name>
<keyword evidence="5 11" id="KW-0812">Transmembrane</keyword>
<evidence type="ECO:0000256" key="2">
    <source>
        <dbReference type="ARBA" id="ARBA00004651"/>
    </source>
</evidence>
<dbReference type="Pfam" id="PF01514">
    <property type="entry name" value="YscJ_FliF"/>
    <property type="match status" value="1"/>
</dbReference>
<feature type="domain" description="Flagellar M-ring N-terminal" evidence="12">
    <location>
        <begin position="46"/>
        <end position="221"/>
    </location>
</feature>
<organism evidence="14 15">
    <name type="scientific">Bdellovibrio bacteriovorus</name>
    <dbReference type="NCBI Taxonomy" id="959"/>
    <lineage>
        <taxon>Bacteria</taxon>
        <taxon>Pseudomonadati</taxon>
        <taxon>Bdellovibrionota</taxon>
        <taxon>Bdellovibrionia</taxon>
        <taxon>Bdellovibrionales</taxon>
        <taxon>Pseudobdellovibrionaceae</taxon>
        <taxon>Bdellovibrio</taxon>
    </lineage>
</organism>
<dbReference type="InterPro" id="IPR045851">
    <property type="entry name" value="AMP-bd_C_sf"/>
</dbReference>
<evidence type="ECO:0000259" key="13">
    <source>
        <dbReference type="Pfam" id="PF08345"/>
    </source>
</evidence>
<evidence type="ECO:0000256" key="10">
    <source>
        <dbReference type="SAM" id="MobiDB-lite"/>
    </source>
</evidence>
<dbReference type="GO" id="GO:0071973">
    <property type="term" value="P:bacterial-type flagellum-dependent cell motility"/>
    <property type="evidence" value="ECO:0007669"/>
    <property type="project" value="InterPro"/>
</dbReference>
<evidence type="ECO:0000256" key="7">
    <source>
        <dbReference type="ARBA" id="ARBA00023136"/>
    </source>
</evidence>
<keyword evidence="4" id="KW-1003">Cell membrane</keyword>
<accession>A0A1Z3N4V0</accession>
<keyword evidence="14" id="KW-0966">Cell projection</keyword>
<comment type="similarity">
    <text evidence="3 9">Belongs to the FliF family.</text>
</comment>
<gene>
    <name evidence="14" type="ORF">B9G79_02450</name>
</gene>
<dbReference type="Gene3D" id="3.30.300.30">
    <property type="match status" value="1"/>
</dbReference>
<evidence type="ECO:0000256" key="4">
    <source>
        <dbReference type="ARBA" id="ARBA00022475"/>
    </source>
</evidence>
<dbReference type="Proteomes" id="UP000197003">
    <property type="component" value="Chromosome"/>
</dbReference>
<keyword evidence="6 11" id="KW-1133">Transmembrane helix</keyword>
<reference evidence="14 15" key="1">
    <citation type="submission" date="2017-04" db="EMBL/GenBank/DDBJ databases">
        <title>Whole genome sequence of Bdellovibrio bacteriovorus strain SSB218315.</title>
        <authorList>
            <person name="Oyedara O."/>
            <person name="Rodriguez-Perez M.A."/>
        </authorList>
    </citation>
    <scope>NUCLEOTIDE SEQUENCE [LARGE SCALE GENOMIC DNA]</scope>
    <source>
        <strain evidence="14 15">SSB218315</strain>
    </source>
</reference>
<sequence>MNKIFGGLVVQFREFFKNLGPTKRLSVIAVTVIAAVALFTMLFMASGKDYVPLFTNIPTEQVSTIVGKLNEKNVPFQLRDGGKTIAIPKELLHSTQMTLMSEIGSPKMGSIGLEIFDKQDFGMNSYAQKINYQRALQGELMRAINTLTAVKQSKVILALPNKKTFLEEGGQASASVVVELHQGKELAPEQVRGIRYLVANSVEGMDADKVTVLDERGKVLTRVADGTTGGSNELLDLKAKIEGDLEDRIEDILSKVVGHAKVVAKVDATLNHRVISSVEESVDPDKTAIRSQQSEEESLDGSRTNPAGVPGSRSNLPGAEDQGTVGFRQDVKKEIKTTNYDVPKTVRNIRESAGNLERVSVAVVVDGMMTTTTKADGTTETTWKPRSAEELRKYEDLVKNAIGFNTARGDSVKIENIQFQPEDFSEAEKILTTLERKKLIHALFKWALLGFSLALFFFIVVRPFMQWITDSFQDSVEEMLPRTIEELEELQSVDNTLPGMSTALPVLQESIDPEKAESELLKDRILSSMSRDEEKAANAFGMWLVRKDG</sequence>
<dbReference type="PANTHER" id="PTHR30046:SF0">
    <property type="entry name" value="FLAGELLAR M-RING PROTEIN"/>
    <property type="match status" value="1"/>
</dbReference>
<feature type="domain" description="Flagellar M-ring C-terminal" evidence="13">
    <location>
        <begin position="253"/>
        <end position="419"/>
    </location>
</feature>
<dbReference type="PANTHER" id="PTHR30046">
    <property type="entry name" value="FLAGELLAR M-RING PROTEIN"/>
    <property type="match status" value="1"/>
</dbReference>
<dbReference type="GO" id="GO:0009431">
    <property type="term" value="C:bacterial-type flagellum basal body, MS ring"/>
    <property type="evidence" value="ECO:0007669"/>
    <property type="project" value="InterPro"/>
</dbReference>
<evidence type="ECO:0000256" key="5">
    <source>
        <dbReference type="ARBA" id="ARBA00022692"/>
    </source>
</evidence>
<evidence type="ECO:0000259" key="12">
    <source>
        <dbReference type="Pfam" id="PF01514"/>
    </source>
</evidence>
<keyword evidence="14" id="KW-0282">Flagellum</keyword>
<dbReference type="InterPro" id="IPR006182">
    <property type="entry name" value="FliF_N_dom"/>
</dbReference>
<evidence type="ECO:0000256" key="8">
    <source>
        <dbReference type="ARBA" id="ARBA00023143"/>
    </source>
</evidence>
<evidence type="ECO:0000313" key="14">
    <source>
        <dbReference type="EMBL" id="ASD62506.1"/>
    </source>
</evidence>
<dbReference type="Pfam" id="PF08345">
    <property type="entry name" value="YscJ_FliF_C"/>
    <property type="match status" value="1"/>
</dbReference>
<dbReference type="GO" id="GO:0003774">
    <property type="term" value="F:cytoskeletal motor activity"/>
    <property type="evidence" value="ECO:0007669"/>
    <property type="project" value="InterPro"/>
</dbReference>
<evidence type="ECO:0000256" key="11">
    <source>
        <dbReference type="SAM" id="Phobius"/>
    </source>
</evidence>
<protein>
    <recommendedName>
        <fullName evidence="9">Flagellar M-ring protein</fullName>
    </recommendedName>
</protein>
<dbReference type="InterPro" id="IPR000067">
    <property type="entry name" value="FlgMring_FliF"/>
</dbReference>
<dbReference type="InterPro" id="IPR013556">
    <property type="entry name" value="Flag_M-ring_C"/>
</dbReference>
<dbReference type="PRINTS" id="PR01009">
    <property type="entry name" value="FLGMRINGFLIF"/>
</dbReference>
<evidence type="ECO:0000256" key="3">
    <source>
        <dbReference type="ARBA" id="ARBA00007971"/>
    </source>
</evidence>
<dbReference type="EMBL" id="CP020946">
    <property type="protein sequence ID" value="ASD62506.1"/>
    <property type="molecule type" value="Genomic_DNA"/>
</dbReference>
<keyword evidence="14" id="KW-0969">Cilium</keyword>
<feature type="transmembrane region" description="Helical" evidence="11">
    <location>
        <begin position="446"/>
        <end position="465"/>
    </location>
</feature>
<comment type="function">
    <text evidence="9">The M ring may be actively involved in energy transduction.</text>
</comment>
<feature type="transmembrane region" description="Helical" evidence="11">
    <location>
        <begin position="25"/>
        <end position="45"/>
    </location>
</feature>
<keyword evidence="8 9" id="KW-0975">Bacterial flagellum</keyword>
<dbReference type="PIRSF" id="PIRSF004862">
    <property type="entry name" value="FliF"/>
    <property type="match status" value="1"/>
</dbReference>
<dbReference type="RefSeq" id="WP_088564142.1">
    <property type="nucleotide sequence ID" value="NZ_CP020946.1"/>
</dbReference>
<dbReference type="AlphaFoldDB" id="A0A1Z3N4V0"/>
<feature type="region of interest" description="Disordered" evidence="10">
    <location>
        <begin position="281"/>
        <end position="330"/>
    </location>
</feature>
<evidence type="ECO:0000313" key="15">
    <source>
        <dbReference type="Proteomes" id="UP000197003"/>
    </source>
</evidence>
<dbReference type="InterPro" id="IPR043427">
    <property type="entry name" value="YscJ/FliF"/>
</dbReference>